<dbReference type="InterPro" id="IPR017907">
    <property type="entry name" value="Znf_RING_CS"/>
</dbReference>
<feature type="compositionally biased region" description="Polar residues" evidence="5">
    <location>
        <begin position="381"/>
        <end position="409"/>
    </location>
</feature>
<dbReference type="Proteomes" id="UP000293195">
    <property type="component" value="Unassembled WGS sequence"/>
</dbReference>
<feature type="region of interest" description="Disordered" evidence="5">
    <location>
        <begin position="343"/>
        <end position="427"/>
    </location>
</feature>
<name>A0ABY0G3W5_9PLEO</name>
<gene>
    <name evidence="7" type="ORF">AA0119_g8065</name>
</gene>
<feature type="compositionally biased region" description="Polar residues" evidence="5">
    <location>
        <begin position="473"/>
        <end position="488"/>
    </location>
</feature>
<evidence type="ECO:0000256" key="1">
    <source>
        <dbReference type="ARBA" id="ARBA00022723"/>
    </source>
</evidence>
<comment type="caution">
    <text evidence="7">The sequence shown here is derived from an EMBL/GenBank/DDBJ whole genome shotgun (WGS) entry which is preliminary data.</text>
</comment>
<feature type="compositionally biased region" description="Polar residues" evidence="5">
    <location>
        <begin position="514"/>
        <end position="566"/>
    </location>
</feature>
<keyword evidence="2 4" id="KW-0863">Zinc-finger</keyword>
<evidence type="ECO:0000313" key="8">
    <source>
        <dbReference type="Proteomes" id="UP000293195"/>
    </source>
</evidence>
<dbReference type="SUPFAM" id="SSF57850">
    <property type="entry name" value="RING/U-box"/>
    <property type="match status" value="1"/>
</dbReference>
<feature type="region of interest" description="Disordered" evidence="5">
    <location>
        <begin position="444"/>
        <end position="599"/>
    </location>
</feature>
<feature type="compositionally biased region" description="Polar residues" evidence="5">
    <location>
        <begin position="578"/>
        <end position="588"/>
    </location>
</feature>
<accession>A0ABY0G3W5</accession>
<keyword evidence="3" id="KW-0862">Zinc</keyword>
<evidence type="ECO:0000256" key="2">
    <source>
        <dbReference type="ARBA" id="ARBA00022771"/>
    </source>
</evidence>
<dbReference type="PROSITE" id="PS00518">
    <property type="entry name" value="ZF_RING_1"/>
    <property type="match status" value="1"/>
</dbReference>
<keyword evidence="1" id="KW-0479">Metal-binding</keyword>
<keyword evidence="8" id="KW-1185">Reference proteome</keyword>
<dbReference type="InterPro" id="IPR001841">
    <property type="entry name" value="Znf_RING"/>
</dbReference>
<proteinExistence type="predicted"/>
<dbReference type="PROSITE" id="PS50089">
    <property type="entry name" value="ZF_RING_2"/>
    <property type="match status" value="1"/>
</dbReference>
<sequence>MLTTWNNYSFSENDDNWVVTDHDEVLVVGANQISTKNTIKITEPLITHANTHYGQQTEFDIRSWDIHSADCSQRKIESNCGFEVSFERTPRMPDDNKLHQLPGSLGSNDIYSVGAYMNSLPNNIKEAGGVFLPMWQREAMWLNFQFKAQQKCAVRVFIGRVNAISGSKLEKPTERKHLDRGQDYIVVPDQKWLDGICIAPGIVRQFVAMPLGSGYTVEGQKTAEEKHGGFQLEITPEMLPNRRMWSRDRHQHIRIRGEHVEYFNSIKEMETPRIIGCRINDILRSYPVDLAYREPFRIKHILGSRSIPPDLCAVYNGTPAHEIQVPRRYNAPKVEYTQARQHWGPTKPYEHGSSHSAGDPYDQPPRQSSTSSRATTYASSGYGSSDPHYTTTPTSVYGGSYPGYQTSPASAAPRTRPTDPYSSYQPSVRDYPAQAAAPAYLIDKPRSSDASPAPGRDCDARITNFAPGPRTQPADQYSSQPIPSYQTSAPPPTLRFKPRSSYASCSGPEDRDSSSSAAPRTQPVDSYSTYQQSGGRDHLAQTTSDPYGRQPVSQTTQYGSSATPKTATHVDMAYGSQAGFSGQPSGSRVSEVGPEANLNPINTIEPKDIRAMGLAAGGRLIQDIYKDTNPATTWNHAAARILNVHILDPVSCEKVTHIVPRPPTTDAKSYAAAGGKFFVVEEKVNERLDGGDFDNVKSISQMDQFVGVTTEPELDPTKPKMCTTCEIRLCDCIIRPCDHQFCNVCIKRIEQNSNVDFASARRSWKCPTCDGMVSHVAGFSAPMNLPGEEPLRIKVPVHVLKIEDGRVRFEGVQKTRI</sequence>
<reference evidence="8" key="1">
    <citation type="journal article" date="2019" name="bioRxiv">
        <title>Genomics, evolutionary history and diagnostics of the Alternaria alternata species group including apple and Asian pear pathotypes.</title>
        <authorList>
            <person name="Armitage A.D."/>
            <person name="Cockerton H.M."/>
            <person name="Sreenivasaprasad S."/>
            <person name="Woodhall J.W."/>
            <person name="Lane C.R."/>
            <person name="Harrison R.J."/>
            <person name="Clarkson J.P."/>
        </authorList>
    </citation>
    <scope>NUCLEOTIDE SEQUENCE [LARGE SCALE GENOMIC DNA]</scope>
    <source>
        <strain evidence="8">FERA 635</strain>
    </source>
</reference>
<evidence type="ECO:0000313" key="7">
    <source>
        <dbReference type="EMBL" id="RYN96769.1"/>
    </source>
</evidence>
<evidence type="ECO:0000256" key="5">
    <source>
        <dbReference type="SAM" id="MobiDB-lite"/>
    </source>
</evidence>
<dbReference type="EMBL" id="PDXF01000035">
    <property type="protein sequence ID" value="RYN96769.1"/>
    <property type="molecule type" value="Genomic_DNA"/>
</dbReference>
<feature type="compositionally biased region" description="Low complexity" evidence="5">
    <location>
        <begin position="364"/>
        <end position="380"/>
    </location>
</feature>
<feature type="domain" description="RING-type" evidence="6">
    <location>
        <begin position="722"/>
        <end position="770"/>
    </location>
</feature>
<protein>
    <recommendedName>
        <fullName evidence="6">RING-type domain-containing protein</fullName>
    </recommendedName>
</protein>
<evidence type="ECO:0000256" key="4">
    <source>
        <dbReference type="PROSITE-ProRule" id="PRU00175"/>
    </source>
</evidence>
<evidence type="ECO:0000256" key="3">
    <source>
        <dbReference type="ARBA" id="ARBA00022833"/>
    </source>
</evidence>
<organism evidence="7 8">
    <name type="scientific">Alternaria tenuissima</name>
    <dbReference type="NCBI Taxonomy" id="119927"/>
    <lineage>
        <taxon>Eukaryota</taxon>
        <taxon>Fungi</taxon>
        <taxon>Dikarya</taxon>
        <taxon>Ascomycota</taxon>
        <taxon>Pezizomycotina</taxon>
        <taxon>Dothideomycetes</taxon>
        <taxon>Pleosporomycetidae</taxon>
        <taxon>Pleosporales</taxon>
        <taxon>Pleosporineae</taxon>
        <taxon>Pleosporaceae</taxon>
        <taxon>Alternaria</taxon>
        <taxon>Alternaria sect. Alternaria</taxon>
        <taxon>Alternaria alternata complex</taxon>
    </lineage>
</organism>
<evidence type="ECO:0000259" key="6">
    <source>
        <dbReference type="PROSITE" id="PS50089"/>
    </source>
</evidence>